<dbReference type="EMBL" id="FOKI01000027">
    <property type="protein sequence ID" value="SFB30303.1"/>
    <property type="molecule type" value="Genomic_DNA"/>
</dbReference>
<accession>A0A1I1A1K5</accession>
<keyword evidence="1" id="KW-1133">Transmembrane helix</keyword>
<evidence type="ECO:0000313" key="3">
    <source>
        <dbReference type="Proteomes" id="UP000198619"/>
    </source>
</evidence>
<evidence type="ECO:0000256" key="1">
    <source>
        <dbReference type="SAM" id="Phobius"/>
    </source>
</evidence>
<proteinExistence type="predicted"/>
<sequence length="60" mass="7025">MKPKKNILGLFLTLVWYYFVIFIANKYLKGLNTISYFTITIVMLLVGDTILERLVPNKNK</sequence>
<keyword evidence="3" id="KW-1185">Reference proteome</keyword>
<evidence type="ECO:0000313" key="2">
    <source>
        <dbReference type="EMBL" id="SFB30303.1"/>
    </source>
</evidence>
<reference evidence="2 3" key="1">
    <citation type="submission" date="2016-10" db="EMBL/GenBank/DDBJ databases">
        <authorList>
            <person name="de Groot N.N."/>
        </authorList>
    </citation>
    <scope>NUCLEOTIDE SEQUENCE [LARGE SCALE GENOMIC DNA]</scope>
    <source>
        <strain evidence="2 3">DSM 12271</strain>
    </source>
</reference>
<keyword evidence="1" id="KW-0812">Transmembrane</keyword>
<dbReference type="AlphaFoldDB" id="A0A1I1A1K5"/>
<protein>
    <submittedName>
        <fullName evidence="2">Uncharacterized protein</fullName>
    </submittedName>
</protein>
<gene>
    <name evidence="2" type="ORF">SAMN04488528_10276</name>
</gene>
<name>A0A1I1A1K5_9CLOT</name>
<dbReference type="Proteomes" id="UP000198619">
    <property type="component" value="Unassembled WGS sequence"/>
</dbReference>
<keyword evidence="1" id="KW-0472">Membrane</keyword>
<dbReference type="RefSeq" id="WP_090042359.1">
    <property type="nucleotide sequence ID" value="NZ_FOKI01000027.1"/>
</dbReference>
<feature type="transmembrane region" description="Helical" evidence="1">
    <location>
        <begin position="34"/>
        <end position="51"/>
    </location>
</feature>
<feature type="transmembrane region" description="Helical" evidence="1">
    <location>
        <begin position="7"/>
        <end position="28"/>
    </location>
</feature>
<organism evidence="2 3">
    <name type="scientific">Clostridium frigidicarnis</name>
    <dbReference type="NCBI Taxonomy" id="84698"/>
    <lineage>
        <taxon>Bacteria</taxon>
        <taxon>Bacillati</taxon>
        <taxon>Bacillota</taxon>
        <taxon>Clostridia</taxon>
        <taxon>Eubacteriales</taxon>
        <taxon>Clostridiaceae</taxon>
        <taxon>Clostridium</taxon>
    </lineage>
</organism>